<keyword evidence="10" id="KW-0407">Ion channel</keyword>
<dbReference type="GO" id="GO:0004888">
    <property type="term" value="F:transmembrane signaling receptor activity"/>
    <property type="evidence" value="ECO:0007669"/>
    <property type="project" value="InterPro"/>
</dbReference>
<feature type="transmembrane region" description="Helical" evidence="12">
    <location>
        <begin position="83"/>
        <end position="104"/>
    </location>
</feature>
<accession>A0A7R9FI12</accession>
<evidence type="ECO:0000256" key="11">
    <source>
        <dbReference type="SAM" id="MobiDB-lite"/>
    </source>
</evidence>
<feature type="compositionally biased region" description="Polar residues" evidence="11">
    <location>
        <begin position="154"/>
        <end position="163"/>
    </location>
</feature>
<dbReference type="InterPro" id="IPR006202">
    <property type="entry name" value="Neur_chan_lig-bd"/>
</dbReference>
<feature type="domain" description="Neurotransmitter-gated ion-channel ligand-binding" evidence="13">
    <location>
        <begin position="1"/>
        <end position="79"/>
    </location>
</feature>
<keyword evidence="6" id="KW-0732">Signal</keyword>
<keyword evidence="3" id="KW-0813">Transport</keyword>
<dbReference type="PANTHER" id="PTHR18945">
    <property type="entry name" value="NEUROTRANSMITTER GATED ION CHANNEL"/>
    <property type="match status" value="1"/>
</dbReference>
<reference evidence="15" key="1">
    <citation type="submission" date="2020-11" db="EMBL/GenBank/DDBJ databases">
        <authorList>
            <person name="Tran Van P."/>
        </authorList>
    </citation>
    <scope>NUCLEOTIDE SEQUENCE</scope>
</reference>
<dbReference type="Gene3D" id="2.70.170.10">
    <property type="entry name" value="Neurotransmitter-gated ion-channel ligand-binding domain"/>
    <property type="match status" value="1"/>
</dbReference>
<dbReference type="PRINTS" id="PR00253">
    <property type="entry name" value="GABAARECEPTR"/>
</dbReference>
<evidence type="ECO:0000256" key="10">
    <source>
        <dbReference type="ARBA" id="ARBA00023303"/>
    </source>
</evidence>
<dbReference type="SUPFAM" id="SSF63712">
    <property type="entry name" value="Nicotinic receptor ligand binding domain-like"/>
    <property type="match status" value="1"/>
</dbReference>
<evidence type="ECO:0000259" key="13">
    <source>
        <dbReference type="Pfam" id="PF02931"/>
    </source>
</evidence>
<dbReference type="Pfam" id="PF02932">
    <property type="entry name" value="Neur_chan_memb"/>
    <property type="match status" value="1"/>
</dbReference>
<sequence length="307" mass="34705">MELRNFPMDRQSCPLILGSYAYTTKELVYQWNSGSSVDFVSGLTLSQFDLMGSPQRNITFNRREGEFSVLQVNFNLQRHTGYFLIQVYVPCTLIVVLSWVSFWIHREATSDRVGLCEPRLAYQVGSGEIPIDEEEWEDAEGPIEEILGGLTVGSEATQDSGNGPSMRAGRRRSSLICPIYNDPVSYSPPPPPQRTRVTRQTQTEHRVPKWRQLLYCLAGDDNYRRQRQREAAHAVGKGACVGGGRGPSAEVAAAVARHVNSVSHIDRVARILFPASFGLLNLCYWVAYYTYQEEFRWKDPPIPPFSH</sequence>
<dbReference type="SUPFAM" id="SSF90112">
    <property type="entry name" value="Neurotransmitter-gated ion-channel transmembrane pore"/>
    <property type="match status" value="2"/>
</dbReference>
<evidence type="ECO:0000256" key="5">
    <source>
        <dbReference type="ARBA" id="ARBA00022692"/>
    </source>
</evidence>
<evidence type="ECO:0000256" key="3">
    <source>
        <dbReference type="ARBA" id="ARBA00022448"/>
    </source>
</evidence>
<name>A0A7R9FI12_9NEOP</name>
<dbReference type="InterPro" id="IPR036719">
    <property type="entry name" value="Neuro-gated_channel_TM_sf"/>
</dbReference>
<feature type="region of interest" description="Disordered" evidence="11">
    <location>
        <begin position="151"/>
        <end position="170"/>
    </location>
</feature>
<evidence type="ECO:0000256" key="4">
    <source>
        <dbReference type="ARBA" id="ARBA00022475"/>
    </source>
</evidence>
<evidence type="ECO:0000256" key="6">
    <source>
        <dbReference type="ARBA" id="ARBA00022729"/>
    </source>
</evidence>
<evidence type="ECO:0000256" key="7">
    <source>
        <dbReference type="ARBA" id="ARBA00022989"/>
    </source>
</evidence>
<feature type="region of interest" description="Disordered" evidence="11">
    <location>
        <begin position="184"/>
        <end position="203"/>
    </location>
</feature>
<comment type="subcellular location">
    <subcellularLocation>
        <location evidence="2">Cell membrane</location>
    </subcellularLocation>
    <subcellularLocation>
        <location evidence="1">Membrane</location>
        <topology evidence="1">Multi-pass membrane protein</topology>
    </subcellularLocation>
</comment>
<dbReference type="InterPro" id="IPR006029">
    <property type="entry name" value="Neurotrans-gated_channel_TM"/>
</dbReference>
<dbReference type="AlphaFoldDB" id="A0A7R9FI12"/>
<evidence type="ECO:0000256" key="8">
    <source>
        <dbReference type="ARBA" id="ARBA00023065"/>
    </source>
</evidence>
<protein>
    <submittedName>
        <fullName evidence="15">Uncharacterized protein</fullName>
    </submittedName>
</protein>
<evidence type="ECO:0000259" key="14">
    <source>
        <dbReference type="Pfam" id="PF02932"/>
    </source>
</evidence>
<dbReference type="GO" id="GO:0099095">
    <property type="term" value="F:ligand-gated monoatomic anion channel activity"/>
    <property type="evidence" value="ECO:0007669"/>
    <property type="project" value="UniProtKB-ARBA"/>
</dbReference>
<feature type="transmembrane region" description="Helical" evidence="12">
    <location>
        <begin position="271"/>
        <end position="291"/>
    </location>
</feature>
<dbReference type="InterPro" id="IPR036734">
    <property type="entry name" value="Neur_chan_lig-bd_sf"/>
</dbReference>
<dbReference type="InterPro" id="IPR006201">
    <property type="entry name" value="Neur_channel"/>
</dbReference>
<evidence type="ECO:0000313" key="15">
    <source>
        <dbReference type="EMBL" id="CAD7453574.1"/>
    </source>
</evidence>
<dbReference type="InterPro" id="IPR038050">
    <property type="entry name" value="Neuro_actylchol_rec"/>
</dbReference>
<gene>
    <name evidence="15" type="ORF">TTEB3V08_LOCUS1704</name>
</gene>
<keyword evidence="5 12" id="KW-0812">Transmembrane</keyword>
<dbReference type="Pfam" id="PF02931">
    <property type="entry name" value="Neur_chan_LBD"/>
    <property type="match status" value="1"/>
</dbReference>
<keyword evidence="9 12" id="KW-0472">Membrane</keyword>
<dbReference type="InterPro" id="IPR006028">
    <property type="entry name" value="GABAA/Glycine_rcpt"/>
</dbReference>
<feature type="domain" description="Neurotransmitter-gated ion-channel transmembrane" evidence="14">
    <location>
        <begin position="87"/>
        <end position="116"/>
    </location>
</feature>
<evidence type="ECO:0000256" key="2">
    <source>
        <dbReference type="ARBA" id="ARBA00004236"/>
    </source>
</evidence>
<keyword evidence="7 12" id="KW-1133">Transmembrane helix</keyword>
<evidence type="ECO:0000256" key="9">
    <source>
        <dbReference type="ARBA" id="ARBA00023136"/>
    </source>
</evidence>
<evidence type="ECO:0000256" key="12">
    <source>
        <dbReference type="SAM" id="Phobius"/>
    </source>
</evidence>
<dbReference type="GO" id="GO:0005254">
    <property type="term" value="F:chloride channel activity"/>
    <property type="evidence" value="ECO:0007669"/>
    <property type="project" value="UniProtKB-ARBA"/>
</dbReference>
<organism evidence="15">
    <name type="scientific">Timema tahoe</name>
    <dbReference type="NCBI Taxonomy" id="61484"/>
    <lineage>
        <taxon>Eukaryota</taxon>
        <taxon>Metazoa</taxon>
        <taxon>Ecdysozoa</taxon>
        <taxon>Arthropoda</taxon>
        <taxon>Hexapoda</taxon>
        <taxon>Insecta</taxon>
        <taxon>Pterygota</taxon>
        <taxon>Neoptera</taxon>
        <taxon>Polyneoptera</taxon>
        <taxon>Phasmatodea</taxon>
        <taxon>Timematodea</taxon>
        <taxon>Timematoidea</taxon>
        <taxon>Timematidae</taxon>
        <taxon>Timema</taxon>
    </lineage>
</organism>
<dbReference type="EMBL" id="OE000361">
    <property type="protein sequence ID" value="CAD7453574.1"/>
    <property type="molecule type" value="Genomic_DNA"/>
</dbReference>
<proteinExistence type="predicted"/>
<keyword evidence="4" id="KW-1003">Cell membrane</keyword>
<dbReference type="GO" id="GO:0005886">
    <property type="term" value="C:plasma membrane"/>
    <property type="evidence" value="ECO:0007669"/>
    <property type="project" value="UniProtKB-SubCell"/>
</dbReference>
<dbReference type="GO" id="GO:0005230">
    <property type="term" value="F:extracellular ligand-gated monoatomic ion channel activity"/>
    <property type="evidence" value="ECO:0007669"/>
    <property type="project" value="InterPro"/>
</dbReference>
<dbReference type="Gene3D" id="1.20.58.390">
    <property type="entry name" value="Neurotransmitter-gated ion-channel transmembrane domain"/>
    <property type="match status" value="1"/>
</dbReference>
<evidence type="ECO:0000256" key="1">
    <source>
        <dbReference type="ARBA" id="ARBA00004141"/>
    </source>
</evidence>
<keyword evidence="8" id="KW-0406">Ion transport</keyword>